<sequence>IPGEHRLDPATISLGVDQTDDHQQPTHSRIRKKRVLPISMWFQPHFYILKTLYCFTLDTVQDDATSSWMLICHVDF</sequence>
<feature type="region of interest" description="Disordered" evidence="1">
    <location>
        <begin position="1"/>
        <end position="28"/>
    </location>
</feature>
<protein>
    <submittedName>
        <fullName evidence="2">Uncharacterized protein</fullName>
    </submittedName>
</protein>
<evidence type="ECO:0000256" key="1">
    <source>
        <dbReference type="SAM" id="MobiDB-lite"/>
    </source>
</evidence>
<dbReference type="InParanoid" id="A0A2I3TS72"/>
<evidence type="ECO:0000313" key="2">
    <source>
        <dbReference type="Ensembl" id="ENSPTRP00000091821.1"/>
    </source>
</evidence>
<organism evidence="2 3">
    <name type="scientific">Pan troglodytes</name>
    <name type="common">Chimpanzee</name>
    <dbReference type="NCBI Taxonomy" id="9598"/>
    <lineage>
        <taxon>Eukaryota</taxon>
        <taxon>Metazoa</taxon>
        <taxon>Chordata</taxon>
        <taxon>Craniata</taxon>
        <taxon>Vertebrata</taxon>
        <taxon>Euteleostomi</taxon>
        <taxon>Mammalia</taxon>
        <taxon>Eutheria</taxon>
        <taxon>Euarchontoglires</taxon>
        <taxon>Primates</taxon>
        <taxon>Haplorrhini</taxon>
        <taxon>Catarrhini</taxon>
        <taxon>Hominidae</taxon>
        <taxon>Pan</taxon>
    </lineage>
</organism>
<reference evidence="2" key="3">
    <citation type="submission" date="2025-09" db="UniProtKB">
        <authorList>
            <consortium name="Ensembl"/>
        </authorList>
    </citation>
    <scope>IDENTIFICATION</scope>
</reference>
<dbReference type="AlphaFoldDB" id="A0A2I3TS72"/>
<evidence type="ECO:0000313" key="3">
    <source>
        <dbReference type="Proteomes" id="UP000002277"/>
    </source>
</evidence>
<dbReference type="OMA" id="KTLYCFM"/>
<dbReference type="EMBL" id="AACZ04016577">
    <property type="status" value="NOT_ANNOTATED_CDS"/>
    <property type="molecule type" value="Genomic_DNA"/>
</dbReference>
<name>A0A2I3TS72_PANTR</name>
<keyword evidence="3" id="KW-1185">Reference proteome</keyword>
<accession>A0A2I3TS72</accession>
<dbReference type="Proteomes" id="UP000002277">
    <property type="component" value="Chromosome 11"/>
</dbReference>
<reference evidence="2" key="2">
    <citation type="submission" date="2025-08" db="UniProtKB">
        <authorList>
            <consortium name="Ensembl"/>
        </authorList>
    </citation>
    <scope>IDENTIFICATION</scope>
</reference>
<dbReference type="Ensembl" id="ENSPTRT00000086143.1">
    <property type="protein sequence ID" value="ENSPTRP00000091821.1"/>
    <property type="gene ID" value="ENSPTRG00000050651.1"/>
</dbReference>
<dbReference type="GeneTree" id="ENSGT00390000017871"/>
<reference evidence="2 3" key="1">
    <citation type="journal article" date="2005" name="Nature">
        <title>Initial sequence of the chimpanzee genome and comparison with the human genome.</title>
        <authorList>
            <consortium name="Chimpanzee sequencing and analysis consortium"/>
        </authorList>
    </citation>
    <scope>NUCLEOTIDE SEQUENCE [LARGE SCALE GENOMIC DNA]</scope>
</reference>
<proteinExistence type="predicted"/>
<dbReference type="Bgee" id="ENSPTRG00000050651">
    <property type="expression patterns" value="Expressed in lymph node and 14 other cell types or tissues"/>
</dbReference>